<name>A0A133KC16_HEYCO</name>
<dbReference type="EMBL" id="LRPN01000177">
    <property type="protein sequence ID" value="KWZ77128.1"/>
    <property type="molecule type" value="Genomic_DNA"/>
</dbReference>
<dbReference type="AlphaFoldDB" id="A0A133KC16"/>
<protein>
    <submittedName>
        <fullName evidence="1">Uncharacterized protein</fullName>
    </submittedName>
</protein>
<evidence type="ECO:0000313" key="2">
    <source>
        <dbReference type="Proteomes" id="UP000070376"/>
    </source>
</evidence>
<dbReference type="PATRIC" id="fig|1398.22.peg.3331"/>
<accession>A0A133KC16</accession>
<organism evidence="1 2">
    <name type="scientific">Heyndrickxia coagulans</name>
    <name type="common">Weizmannia coagulans</name>
    <dbReference type="NCBI Taxonomy" id="1398"/>
    <lineage>
        <taxon>Bacteria</taxon>
        <taxon>Bacillati</taxon>
        <taxon>Bacillota</taxon>
        <taxon>Bacilli</taxon>
        <taxon>Bacillales</taxon>
        <taxon>Bacillaceae</taxon>
        <taxon>Heyndrickxia</taxon>
    </lineage>
</organism>
<comment type="caution">
    <text evidence="1">The sequence shown here is derived from an EMBL/GenBank/DDBJ whole genome shotgun (WGS) entry which is preliminary data.</text>
</comment>
<reference evidence="2" key="1">
    <citation type="submission" date="2016-01" db="EMBL/GenBank/DDBJ databases">
        <authorList>
            <person name="Mitreva M."/>
            <person name="Pepin K.H."/>
            <person name="Mihindukulasuriya K.A."/>
            <person name="Fulton R."/>
            <person name="Fronick C."/>
            <person name="O'Laughlin M."/>
            <person name="Miner T."/>
            <person name="Herter B."/>
            <person name="Rosa B.A."/>
            <person name="Cordes M."/>
            <person name="Tomlinson C."/>
            <person name="Wollam A."/>
            <person name="Palsikar V.B."/>
            <person name="Mardis E.R."/>
            <person name="Wilson R.K."/>
        </authorList>
    </citation>
    <scope>NUCLEOTIDE SEQUENCE [LARGE SCALE GENOMIC DNA]</scope>
    <source>
        <strain evidence="2">GED7749B</strain>
    </source>
</reference>
<sequence>MLKPTKKRGGCWKMRKDPKIWLQSLRAELSVYEAKHELVQHLVQEELKEIEAALDGFHGTRKVDPGLAEIPALLPADRQTILSYGKVTVPYDLIH</sequence>
<evidence type="ECO:0000313" key="1">
    <source>
        <dbReference type="EMBL" id="KWZ77128.1"/>
    </source>
</evidence>
<dbReference type="Proteomes" id="UP000070376">
    <property type="component" value="Unassembled WGS sequence"/>
</dbReference>
<gene>
    <name evidence="1" type="ORF">HMPREF3213_03317</name>
</gene>
<proteinExistence type="predicted"/>